<dbReference type="Proteomes" id="UP000740413">
    <property type="component" value="Unassembled WGS sequence"/>
</dbReference>
<gene>
    <name evidence="2" type="ORF">HW347_03585</name>
</gene>
<feature type="transmembrane region" description="Helical" evidence="1">
    <location>
        <begin position="46"/>
        <end position="66"/>
    </location>
</feature>
<evidence type="ECO:0000313" key="3">
    <source>
        <dbReference type="Proteomes" id="UP000740413"/>
    </source>
</evidence>
<reference evidence="2 3" key="1">
    <citation type="submission" date="2020-06" db="EMBL/GenBank/DDBJ databases">
        <authorList>
            <person name="Isaeva M.P."/>
            <person name="Chernysheva N.Y."/>
        </authorList>
    </citation>
    <scope>NUCLEOTIDE SEQUENCE [LARGE SCALE GENOMIC DNA]</scope>
    <source>
        <strain evidence="2 3">KMM 6746</strain>
    </source>
</reference>
<comment type="caution">
    <text evidence="2">The sequence shown here is derived from an EMBL/GenBank/DDBJ whole genome shotgun (WGS) entry which is preliminary data.</text>
</comment>
<keyword evidence="1" id="KW-0812">Transmembrane</keyword>
<dbReference type="EMBL" id="JACATN010000001">
    <property type="protein sequence ID" value="MBT2160330.1"/>
    <property type="molecule type" value="Genomic_DNA"/>
</dbReference>
<feature type="transmembrane region" description="Helical" evidence="1">
    <location>
        <begin position="306"/>
        <end position="326"/>
    </location>
</feature>
<keyword evidence="3" id="KW-1185">Reference proteome</keyword>
<name>A0ABS5WBZ9_9FLAO</name>
<evidence type="ECO:0000313" key="2">
    <source>
        <dbReference type="EMBL" id="MBT2160330.1"/>
    </source>
</evidence>
<keyword evidence="1" id="KW-0472">Membrane</keyword>
<evidence type="ECO:0008006" key="4">
    <source>
        <dbReference type="Google" id="ProtNLM"/>
    </source>
</evidence>
<dbReference type="RefSeq" id="WP_214610559.1">
    <property type="nucleotide sequence ID" value="NZ_JACATN010000001.1"/>
</dbReference>
<proteinExistence type="predicted"/>
<accession>A0ABS5WBZ9</accession>
<reference evidence="3" key="2">
    <citation type="submission" date="2023-07" db="EMBL/GenBank/DDBJ databases">
        <title>Zobellia barbeyronii sp. nov., a new marine flavobacterium, isolated from green and red algae.</title>
        <authorList>
            <person name="Nedashkovskaya O.I."/>
            <person name="Otstavnykh N."/>
            <person name="Zhukova N."/>
            <person name="Guzev K."/>
            <person name="Chausova V."/>
            <person name="Tekutyeva L."/>
            <person name="Mikhailov V."/>
            <person name="Isaeva M."/>
        </authorList>
    </citation>
    <scope>NUCLEOTIDE SEQUENCE [LARGE SCALE GENOMIC DNA]</scope>
    <source>
        <strain evidence="3">KMM 6746</strain>
    </source>
</reference>
<organism evidence="2 3">
    <name type="scientific">Zobellia barbeyronii</name>
    <dbReference type="NCBI Taxonomy" id="2748009"/>
    <lineage>
        <taxon>Bacteria</taxon>
        <taxon>Pseudomonadati</taxon>
        <taxon>Bacteroidota</taxon>
        <taxon>Flavobacteriia</taxon>
        <taxon>Flavobacteriales</taxon>
        <taxon>Flavobacteriaceae</taxon>
        <taxon>Zobellia</taxon>
    </lineage>
</organism>
<protein>
    <recommendedName>
        <fullName evidence="4">Polysaccharide chain length determinant N-terminal domain-containing protein</fullName>
    </recommendedName>
</protein>
<keyword evidence="1" id="KW-1133">Transmembrane helix</keyword>
<sequence>MSDNKPTNANTSDEIDLGQLFKMISKGINRLGIAFLGVFVYLKKNIFILVGLIIIGIVISFILSSLSNKKLKAETIVRPNFDSTEYIYAAISEIQSNVSSKDTTFFKDVGISIEDLKGFRIEIQPITDPEETKEETEQELQYLKLLENFKEESFVVDIVRSELTKKSIIAHRITFTYIDANKGNAIAKKLLNYINNNEYFDKIIKTTRENAQMRIDKNTLLISQIDNLIDNYTKTLVNDTAERAQGSVYMENESALNIGSLLTLKNRFLKEIEEKKSELTDQTEILSVINMGKTQVYKKPFFNNKFFLIPTALVILFFVVSFTRYLNRKAKELQL</sequence>
<evidence type="ECO:0000256" key="1">
    <source>
        <dbReference type="SAM" id="Phobius"/>
    </source>
</evidence>